<organism evidence="6 7">
    <name type="scientific">Neptunomonas marina</name>
    <dbReference type="NCBI Taxonomy" id="1815562"/>
    <lineage>
        <taxon>Bacteria</taxon>
        <taxon>Pseudomonadati</taxon>
        <taxon>Pseudomonadota</taxon>
        <taxon>Gammaproteobacteria</taxon>
        <taxon>Oceanospirillales</taxon>
        <taxon>Oceanospirillaceae</taxon>
        <taxon>Neptunomonas</taxon>
    </lineage>
</organism>
<sequence>MHKVATFAAGCFWGIEAKFSALDGVIETEVGYMGGQQDNPDYKAVCTDQTGHAEVVQVQYDEQKISYEQLLAAFWAMHDPTTLNRQGPDVGSQYRSAIFYHDETQQQEATQSKSYMDQSGAFSAPIVTQVVPAATFWRAEEYHQQYLAKRGLGSCSI</sequence>
<dbReference type="GO" id="GO:0008113">
    <property type="term" value="F:peptide-methionine (S)-S-oxide reductase activity"/>
    <property type="evidence" value="ECO:0007669"/>
    <property type="project" value="UniProtKB-UniRule"/>
</dbReference>
<reference evidence="6 7" key="1">
    <citation type="submission" date="2019-01" db="EMBL/GenBank/DDBJ databases">
        <authorList>
            <person name="Chen W.-M."/>
        </authorList>
    </citation>
    <scope>NUCLEOTIDE SEQUENCE [LARGE SCALE GENOMIC DNA]</scope>
    <source>
        <strain evidence="6 7">HPM-16</strain>
    </source>
</reference>
<accession>A0A437Q819</accession>
<evidence type="ECO:0000259" key="5">
    <source>
        <dbReference type="Pfam" id="PF01625"/>
    </source>
</evidence>
<evidence type="ECO:0000256" key="2">
    <source>
        <dbReference type="ARBA" id="ARBA00047806"/>
    </source>
</evidence>
<name>A0A437Q819_9GAMM</name>
<dbReference type="PANTHER" id="PTHR43774">
    <property type="entry name" value="PEPTIDE METHIONINE SULFOXIDE REDUCTASE"/>
    <property type="match status" value="1"/>
</dbReference>
<dbReference type="SUPFAM" id="SSF55068">
    <property type="entry name" value="Peptide methionine sulfoxide reductase"/>
    <property type="match status" value="1"/>
</dbReference>
<dbReference type="EC" id="1.8.4.11" evidence="4"/>
<evidence type="ECO:0000313" key="7">
    <source>
        <dbReference type="Proteomes" id="UP000282818"/>
    </source>
</evidence>
<evidence type="ECO:0000256" key="3">
    <source>
        <dbReference type="ARBA" id="ARBA00048782"/>
    </source>
</evidence>
<protein>
    <recommendedName>
        <fullName evidence="4">Peptide methionine sulfoxide reductase MsrA</fullName>
        <shortName evidence="4">Protein-methionine-S-oxide reductase</shortName>
        <ecNumber evidence="4">1.8.4.11</ecNumber>
    </recommendedName>
    <alternativeName>
        <fullName evidence="4">Peptide-methionine (S)-S-oxide reductase</fullName>
        <shortName evidence="4">Peptide Met(O) reductase</shortName>
    </alternativeName>
</protein>
<dbReference type="InterPro" id="IPR036509">
    <property type="entry name" value="Met_Sox_Rdtase_MsrA_sf"/>
</dbReference>
<dbReference type="NCBIfam" id="TIGR00401">
    <property type="entry name" value="msrA"/>
    <property type="match status" value="1"/>
</dbReference>
<feature type="active site" evidence="4">
    <location>
        <position position="11"/>
    </location>
</feature>
<keyword evidence="1 4" id="KW-0560">Oxidoreductase</keyword>
<comment type="catalytic activity">
    <reaction evidence="3 4">
        <text>[thioredoxin]-disulfide + L-methionine + H2O = L-methionine (S)-S-oxide + [thioredoxin]-dithiol</text>
        <dbReference type="Rhea" id="RHEA:19993"/>
        <dbReference type="Rhea" id="RHEA-COMP:10698"/>
        <dbReference type="Rhea" id="RHEA-COMP:10700"/>
        <dbReference type="ChEBI" id="CHEBI:15377"/>
        <dbReference type="ChEBI" id="CHEBI:29950"/>
        <dbReference type="ChEBI" id="CHEBI:50058"/>
        <dbReference type="ChEBI" id="CHEBI:57844"/>
        <dbReference type="ChEBI" id="CHEBI:58772"/>
        <dbReference type="EC" id="1.8.4.11"/>
    </reaction>
</comment>
<comment type="similarity">
    <text evidence="4">Belongs to the MsrA Met sulfoxide reductase family.</text>
</comment>
<dbReference type="GO" id="GO:0033744">
    <property type="term" value="F:L-methionine:thioredoxin-disulfide S-oxidoreductase activity"/>
    <property type="evidence" value="ECO:0007669"/>
    <property type="project" value="RHEA"/>
</dbReference>
<dbReference type="AlphaFoldDB" id="A0A437Q819"/>
<dbReference type="InterPro" id="IPR002569">
    <property type="entry name" value="Met_Sox_Rdtase_MsrA_dom"/>
</dbReference>
<dbReference type="PANTHER" id="PTHR43774:SF1">
    <property type="entry name" value="PEPTIDE METHIONINE SULFOXIDE REDUCTASE MSRA 2"/>
    <property type="match status" value="1"/>
</dbReference>
<dbReference type="RefSeq" id="WP_127694227.1">
    <property type="nucleotide sequence ID" value="NZ_SACQ01000004.1"/>
</dbReference>
<comment type="function">
    <text evidence="4">Has an important function as a repair enzyme for proteins that have been inactivated by oxidation. Catalyzes the reversible oxidation-reduction of methionine sulfoxide in proteins to methionine.</text>
</comment>
<dbReference type="Gene3D" id="3.30.1060.10">
    <property type="entry name" value="Peptide methionine sulphoxide reductase MsrA"/>
    <property type="match status" value="1"/>
</dbReference>
<evidence type="ECO:0000256" key="4">
    <source>
        <dbReference type="HAMAP-Rule" id="MF_01401"/>
    </source>
</evidence>
<comment type="caution">
    <text evidence="6">The sequence shown here is derived from an EMBL/GenBank/DDBJ whole genome shotgun (WGS) entry which is preliminary data.</text>
</comment>
<dbReference type="HAMAP" id="MF_01401">
    <property type="entry name" value="MsrA"/>
    <property type="match status" value="1"/>
</dbReference>
<feature type="domain" description="Peptide methionine sulphoxide reductase MsrA" evidence="5">
    <location>
        <begin position="5"/>
        <end position="155"/>
    </location>
</feature>
<evidence type="ECO:0000256" key="1">
    <source>
        <dbReference type="ARBA" id="ARBA00023002"/>
    </source>
</evidence>
<dbReference type="Proteomes" id="UP000282818">
    <property type="component" value="Unassembled WGS sequence"/>
</dbReference>
<evidence type="ECO:0000313" key="6">
    <source>
        <dbReference type="EMBL" id="RVU30691.1"/>
    </source>
</evidence>
<comment type="catalytic activity">
    <reaction evidence="2 4">
        <text>L-methionyl-[protein] + [thioredoxin]-disulfide + H2O = L-methionyl-(S)-S-oxide-[protein] + [thioredoxin]-dithiol</text>
        <dbReference type="Rhea" id="RHEA:14217"/>
        <dbReference type="Rhea" id="RHEA-COMP:10698"/>
        <dbReference type="Rhea" id="RHEA-COMP:10700"/>
        <dbReference type="Rhea" id="RHEA-COMP:12313"/>
        <dbReference type="Rhea" id="RHEA-COMP:12315"/>
        <dbReference type="ChEBI" id="CHEBI:15377"/>
        <dbReference type="ChEBI" id="CHEBI:16044"/>
        <dbReference type="ChEBI" id="CHEBI:29950"/>
        <dbReference type="ChEBI" id="CHEBI:44120"/>
        <dbReference type="ChEBI" id="CHEBI:50058"/>
        <dbReference type="EC" id="1.8.4.11"/>
    </reaction>
</comment>
<keyword evidence="7" id="KW-1185">Reference proteome</keyword>
<gene>
    <name evidence="4 6" type="primary">msrA</name>
    <name evidence="6" type="ORF">EOE65_10280</name>
</gene>
<dbReference type="EMBL" id="SACQ01000004">
    <property type="protein sequence ID" value="RVU30691.1"/>
    <property type="molecule type" value="Genomic_DNA"/>
</dbReference>
<dbReference type="Pfam" id="PF01625">
    <property type="entry name" value="PMSR"/>
    <property type="match status" value="1"/>
</dbReference>
<proteinExistence type="inferred from homology"/>